<gene>
    <name evidence="1" type="ORF">NCTC13184_05865</name>
</gene>
<accession>A0A378X3K1</accession>
<reference evidence="1 2" key="1">
    <citation type="submission" date="2018-06" db="EMBL/GenBank/DDBJ databases">
        <authorList>
            <consortium name="Pathogen Informatics"/>
            <person name="Doyle S."/>
        </authorList>
    </citation>
    <scope>NUCLEOTIDE SEQUENCE [LARGE SCALE GENOMIC DNA]</scope>
    <source>
        <strain evidence="1 2">NCTC13184</strain>
    </source>
</reference>
<proteinExistence type="predicted"/>
<evidence type="ECO:0000313" key="2">
    <source>
        <dbReference type="Proteomes" id="UP000255082"/>
    </source>
</evidence>
<sequence>MHDLLIFIVGLLIGLALSGHPLMTVPDTRPPRDDKRPRD</sequence>
<dbReference type="Proteomes" id="UP000255082">
    <property type="component" value="Unassembled WGS sequence"/>
</dbReference>
<name>A0A378X3K1_9NOCA</name>
<dbReference type="AlphaFoldDB" id="A0A378X3K1"/>
<dbReference type="EMBL" id="UGRU01000001">
    <property type="protein sequence ID" value="SUA47324.1"/>
    <property type="molecule type" value="Genomic_DNA"/>
</dbReference>
<organism evidence="1 2">
    <name type="scientific">Nocardia africana</name>
    <dbReference type="NCBI Taxonomy" id="134964"/>
    <lineage>
        <taxon>Bacteria</taxon>
        <taxon>Bacillati</taxon>
        <taxon>Actinomycetota</taxon>
        <taxon>Actinomycetes</taxon>
        <taxon>Mycobacteriales</taxon>
        <taxon>Nocardiaceae</taxon>
        <taxon>Nocardia</taxon>
    </lineage>
</organism>
<evidence type="ECO:0000313" key="1">
    <source>
        <dbReference type="EMBL" id="SUA47324.1"/>
    </source>
</evidence>
<protein>
    <submittedName>
        <fullName evidence="1">Uncharacterized protein</fullName>
    </submittedName>
</protein>